<feature type="transmembrane region" description="Helical" evidence="11">
    <location>
        <begin position="192"/>
        <end position="214"/>
    </location>
</feature>
<feature type="transmembrane region" description="Helical" evidence="11">
    <location>
        <begin position="346"/>
        <end position="366"/>
    </location>
</feature>
<dbReference type="PANTHER" id="PTHR30540">
    <property type="entry name" value="OSMOTIC STRESS POTASSIUM TRANSPORTER"/>
    <property type="match status" value="1"/>
</dbReference>
<evidence type="ECO:0000256" key="6">
    <source>
        <dbReference type="ARBA" id="ARBA00022958"/>
    </source>
</evidence>
<dbReference type="PANTHER" id="PTHR30540:SF106">
    <property type="entry name" value="POTASSIUM TRANSPORTER 26"/>
    <property type="match status" value="1"/>
</dbReference>
<keyword evidence="7 11" id="KW-1133">Transmembrane helix</keyword>
<evidence type="ECO:0000259" key="12">
    <source>
        <dbReference type="Pfam" id="PF02705"/>
    </source>
</evidence>
<feature type="transmembrane region" description="Helical" evidence="11">
    <location>
        <begin position="314"/>
        <end position="334"/>
    </location>
</feature>
<dbReference type="InterPro" id="IPR053951">
    <property type="entry name" value="K_trans_N"/>
</dbReference>
<proteinExistence type="inferred from homology"/>
<evidence type="ECO:0000256" key="11">
    <source>
        <dbReference type="SAM" id="Phobius"/>
    </source>
</evidence>
<keyword evidence="6" id="KW-0630">Potassium</keyword>
<evidence type="ECO:0000256" key="5">
    <source>
        <dbReference type="ARBA" id="ARBA00022692"/>
    </source>
</evidence>
<evidence type="ECO:0000256" key="8">
    <source>
        <dbReference type="ARBA" id="ARBA00023065"/>
    </source>
</evidence>
<protein>
    <recommendedName>
        <fullName evidence="16">Potassium transporter</fullName>
    </recommendedName>
</protein>
<evidence type="ECO:0000256" key="10">
    <source>
        <dbReference type="SAM" id="MobiDB-lite"/>
    </source>
</evidence>
<keyword evidence="3" id="KW-0813">Transport</keyword>
<keyword evidence="8" id="KW-0406">Ion transport</keyword>
<gene>
    <name evidence="14" type="ORF">RJ639_008123</name>
</gene>
<feature type="transmembrane region" description="Helical" evidence="11">
    <location>
        <begin position="481"/>
        <end position="498"/>
    </location>
</feature>
<feature type="transmembrane region" description="Helical" evidence="11">
    <location>
        <begin position="234"/>
        <end position="255"/>
    </location>
</feature>
<dbReference type="InterPro" id="IPR053952">
    <property type="entry name" value="K_trans_C"/>
</dbReference>
<feature type="transmembrane region" description="Helical" evidence="11">
    <location>
        <begin position="102"/>
        <end position="123"/>
    </location>
</feature>
<dbReference type="AlphaFoldDB" id="A0AA88VVR2"/>
<feature type="transmembrane region" description="Helical" evidence="11">
    <location>
        <begin position="447"/>
        <end position="469"/>
    </location>
</feature>
<keyword evidence="15" id="KW-1185">Reference proteome</keyword>
<keyword evidence="5 11" id="KW-0812">Transmembrane</keyword>
<organism evidence="14 15">
    <name type="scientific">Escallonia herrerae</name>
    <dbReference type="NCBI Taxonomy" id="1293975"/>
    <lineage>
        <taxon>Eukaryota</taxon>
        <taxon>Viridiplantae</taxon>
        <taxon>Streptophyta</taxon>
        <taxon>Embryophyta</taxon>
        <taxon>Tracheophyta</taxon>
        <taxon>Spermatophyta</taxon>
        <taxon>Magnoliopsida</taxon>
        <taxon>eudicotyledons</taxon>
        <taxon>Gunneridae</taxon>
        <taxon>Pentapetalae</taxon>
        <taxon>asterids</taxon>
        <taxon>campanulids</taxon>
        <taxon>Escalloniales</taxon>
        <taxon>Escalloniaceae</taxon>
        <taxon>Escallonia</taxon>
    </lineage>
</organism>
<evidence type="ECO:0000256" key="2">
    <source>
        <dbReference type="ARBA" id="ARBA00008440"/>
    </source>
</evidence>
<reference evidence="14" key="1">
    <citation type="submission" date="2022-12" db="EMBL/GenBank/DDBJ databases">
        <title>Draft genome assemblies for two species of Escallonia (Escalloniales).</title>
        <authorList>
            <person name="Chanderbali A."/>
            <person name="Dervinis C."/>
            <person name="Anghel I."/>
            <person name="Soltis D."/>
            <person name="Soltis P."/>
            <person name="Zapata F."/>
        </authorList>
    </citation>
    <scope>NUCLEOTIDE SEQUENCE</scope>
    <source>
        <strain evidence="14">UCBG64.0493</strain>
        <tissue evidence="14">Leaf</tissue>
    </source>
</reference>
<dbReference type="InterPro" id="IPR003855">
    <property type="entry name" value="K+_transporter"/>
</dbReference>
<comment type="caution">
    <text evidence="14">The sequence shown here is derived from an EMBL/GenBank/DDBJ whole genome shotgun (WGS) entry which is preliminary data.</text>
</comment>
<dbReference type="Proteomes" id="UP001188597">
    <property type="component" value="Unassembled WGS sequence"/>
</dbReference>
<evidence type="ECO:0000256" key="9">
    <source>
        <dbReference type="ARBA" id="ARBA00023136"/>
    </source>
</evidence>
<keyword evidence="9 11" id="KW-0472">Membrane</keyword>
<evidence type="ECO:0000256" key="7">
    <source>
        <dbReference type="ARBA" id="ARBA00022989"/>
    </source>
</evidence>
<evidence type="ECO:0000256" key="1">
    <source>
        <dbReference type="ARBA" id="ARBA00004651"/>
    </source>
</evidence>
<keyword evidence="4" id="KW-0633">Potassium transport</keyword>
<accession>A0AA88VVR2</accession>
<evidence type="ECO:0000259" key="13">
    <source>
        <dbReference type="Pfam" id="PF22776"/>
    </source>
</evidence>
<dbReference type="Pfam" id="PF22776">
    <property type="entry name" value="K_trans_C"/>
    <property type="match status" value="1"/>
</dbReference>
<feature type="domain" description="K+ potassium transporter C-terminal" evidence="13">
    <location>
        <begin position="532"/>
        <end position="698"/>
    </location>
</feature>
<evidence type="ECO:0008006" key="16">
    <source>
        <dbReference type="Google" id="ProtNLM"/>
    </source>
</evidence>
<dbReference type="GO" id="GO:0015079">
    <property type="term" value="F:potassium ion transmembrane transporter activity"/>
    <property type="evidence" value="ECO:0007669"/>
    <property type="project" value="InterPro"/>
</dbReference>
<sequence>MEDTKSINSMADVDLENASTGGENGGPDNLSKMFESKGSVSDRCYSFTRIYQPPQHKPKEYPPMETLMLAYQSLGVVYGDLGTSPTQVLSSITITNLTEEDYLGILSLIVWTLTMFAFIKYVFIVLHADDHGEGGTFALYSNLCRHINFQGKLTDPTRRLESDATMTNYSRRSPLQSKTKNLIESSSGAQSLLTFIVLLGTCMVIGDGALTPATCVLSALQGIQARSSKITQSFNTLFVADHVVFMAVVLFIILFAVQRCGTSKVSFLFTPIMLLWYVTNVSIGVYNIFKYQPSVLKAVSPHYIIKFFLRNRTVGWRLLGAIFLCISGAEALFADLGHFNKRAIQFAFSLVVYPAMILTYAGEAAYLIKNPDHITDAYYSSIPKPVYWPMFVISTLAAVVASQSMISATFSIVKQSVALDCFPRVHIIHTSSKHEGQVYCPEINYTLMILCIGLVVGFFIFYISTEIIFLTSLLNKIPQGGWVPFAISAFFLTIMLSWRYGRREKKKYEAEMKMSLPELDNMLSREAIFRTPGICFFCTDLVNGIPPIIRQYINHTNSVREVMVIMTVRTLPVRNVLPEERFVVGRLGSNGVYRCLVQYGYKDTVSMEFDDGVAAIMAKLQEQAEGGNEKRKLEMAAGRGVVFVIGRTILNPSRTKEWFARFTINFMYRFLQKNCRSTVSMLQIPPGMTLQVGMQYEI</sequence>
<dbReference type="EMBL" id="JAVXUP010001177">
    <property type="protein sequence ID" value="KAK3014963.1"/>
    <property type="molecule type" value="Genomic_DNA"/>
</dbReference>
<evidence type="ECO:0000256" key="3">
    <source>
        <dbReference type="ARBA" id="ARBA00022448"/>
    </source>
</evidence>
<evidence type="ECO:0000256" key="4">
    <source>
        <dbReference type="ARBA" id="ARBA00022538"/>
    </source>
</evidence>
<feature type="domain" description="K+ potassium transporter integral membrane" evidence="12">
    <location>
        <begin position="69"/>
        <end position="458"/>
    </location>
</feature>
<feature type="transmembrane region" description="Helical" evidence="11">
    <location>
        <begin position="267"/>
        <end position="289"/>
    </location>
</feature>
<name>A0AA88VVR2_9ASTE</name>
<evidence type="ECO:0000313" key="15">
    <source>
        <dbReference type="Proteomes" id="UP001188597"/>
    </source>
</evidence>
<comment type="similarity">
    <text evidence="2">Belongs to the HAK/KUP transporter (TC 2.A.72.3) family.</text>
</comment>
<dbReference type="GO" id="GO:0005886">
    <property type="term" value="C:plasma membrane"/>
    <property type="evidence" value="ECO:0007669"/>
    <property type="project" value="UniProtKB-SubCell"/>
</dbReference>
<dbReference type="Pfam" id="PF02705">
    <property type="entry name" value="K_trans"/>
    <property type="match status" value="1"/>
</dbReference>
<feature type="region of interest" description="Disordered" evidence="10">
    <location>
        <begin position="1"/>
        <end position="29"/>
    </location>
</feature>
<evidence type="ECO:0000313" key="14">
    <source>
        <dbReference type="EMBL" id="KAK3014963.1"/>
    </source>
</evidence>
<comment type="subcellular location">
    <subcellularLocation>
        <location evidence="1">Cell membrane</location>
        <topology evidence="1">Multi-pass membrane protein</topology>
    </subcellularLocation>
</comment>